<protein>
    <submittedName>
        <fullName evidence="1">Uncharacterized protein</fullName>
    </submittedName>
</protein>
<accession>A0ABX2XWA6</accession>
<organism evidence="1 2">
    <name type="scientific">Legionella jamestowniensis</name>
    <dbReference type="NCBI Taxonomy" id="455"/>
    <lineage>
        <taxon>Bacteria</taxon>
        <taxon>Pseudomonadati</taxon>
        <taxon>Pseudomonadota</taxon>
        <taxon>Gammaproteobacteria</taxon>
        <taxon>Legionellales</taxon>
        <taxon>Legionellaceae</taxon>
        <taxon>Legionella</taxon>
    </lineage>
</organism>
<evidence type="ECO:0000313" key="1">
    <source>
        <dbReference type="EMBL" id="OCH98875.1"/>
    </source>
</evidence>
<dbReference type="EMBL" id="LYOZ01000003">
    <property type="protein sequence ID" value="OCH98875.1"/>
    <property type="molecule type" value="Genomic_DNA"/>
</dbReference>
<reference evidence="1 2" key="1">
    <citation type="submission" date="2016-05" db="EMBL/GenBank/DDBJ databases">
        <authorList>
            <person name="Prochazka B."/>
            <person name="Indra A."/>
            <person name="Hasenberger P."/>
            <person name="Blaschitz M."/>
            <person name="Wagner L."/>
            <person name="Wewalka G."/>
            <person name="Sorschag S."/>
            <person name="Schmid D."/>
            <person name="Ruppitsch W."/>
        </authorList>
    </citation>
    <scope>NUCLEOTIDE SEQUENCE [LARGE SCALE GENOMIC DNA]</scope>
    <source>
        <strain evidence="1 2">974010_12</strain>
    </source>
</reference>
<dbReference type="Proteomes" id="UP000093336">
    <property type="component" value="Unassembled WGS sequence"/>
</dbReference>
<sequence>MRQVDYKSFQKHSLGLPDDIQSHIASFLADYHKGICRFGSQGRIIYPPNMSQKQHESREVYEREVFSFFKSLSGKEPREKKDQFLFYQFTTPEAQRL</sequence>
<keyword evidence="2" id="KW-1185">Reference proteome</keyword>
<gene>
    <name evidence="1" type="ORF">A8135_08930</name>
</gene>
<name>A0ABX2XWA6_9GAMM</name>
<proteinExistence type="predicted"/>
<evidence type="ECO:0000313" key="2">
    <source>
        <dbReference type="Proteomes" id="UP000093336"/>
    </source>
</evidence>
<comment type="caution">
    <text evidence="1">The sequence shown here is derived from an EMBL/GenBank/DDBJ whole genome shotgun (WGS) entry which is preliminary data.</text>
</comment>